<gene>
    <name evidence="1" type="ORF">g.96723</name>
</gene>
<organism evidence="1">
    <name type="scientific">Sipha flava</name>
    <name type="common">yellow sugarcane aphid</name>
    <dbReference type="NCBI Taxonomy" id="143950"/>
    <lineage>
        <taxon>Eukaryota</taxon>
        <taxon>Metazoa</taxon>
        <taxon>Ecdysozoa</taxon>
        <taxon>Arthropoda</taxon>
        <taxon>Hexapoda</taxon>
        <taxon>Insecta</taxon>
        <taxon>Pterygota</taxon>
        <taxon>Neoptera</taxon>
        <taxon>Paraneoptera</taxon>
        <taxon>Hemiptera</taxon>
        <taxon>Sternorrhyncha</taxon>
        <taxon>Aphidomorpha</taxon>
        <taxon>Aphidoidea</taxon>
        <taxon>Aphididae</taxon>
        <taxon>Sipha</taxon>
    </lineage>
</organism>
<protein>
    <submittedName>
        <fullName evidence="1">Uncharacterized protein</fullName>
    </submittedName>
</protein>
<dbReference type="AlphaFoldDB" id="A0A2S2RB39"/>
<name>A0A2S2RB39_9HEMI</name>
<evidence type="ECO:0000313" key="1">
    <source>
        <dbReference type="EMBL" id="MBY86890.1"/>
    </source>
</evidence>
<accession>A0A2S2RB39</accession>
<sequence>MTTGEALWQAAEGGVRAGYNNNNNKTVTWPSPMPTVAERRFSNTNGSGRTHSIYNPQFAPFFSAFLLLPPATTPPSPYFLFRYRVGEPTPRTRPWKTALGPCTLAPARVGVVVIVAHEKLKNTPPPTLQQ</sequence>
<dbReference type="EMBL" id="GGMS01017687">
    <property type="protein sequence ID" value="MBY86890.1"/>
    <property type="molecule type" value="Transcribed_RNA"/>
</dbReference>
<reference evidence="1" key="1">
    <citation type="submission" date="2018-04" db="EMBL/GenBank/DDBJ databases">
        <title>Transcriptome assembly of Sipha flava.</title>
        <authorList>
            <person name="Scully E.D."/>
            <person name="Geib S.M."/>
            <person name="Palmer N.A."/>
            <person name="Koch K."/>
            <person name="Bradshaw J."/>
            <person name="Heng-Moss T."/>
            <person name="Sarath G."/>
        </authorList>
    </citation>
    <scope>NUCLEOTIDE SEQUENCE</scope>
</reference>
<proteinExistence type="predicted"/>